<dbReference type="GO" id="GO:0000155">
    <property type="term" value="F:phosphorelay sensor kinase activity"/>
    <property type="evidence" value="ECO:0007669"/>
    <property type="project" value="InterPro"/>
</dbReference>
<organism evidence="9 10">
    <name type="scientific">Candidatus Roizmanbacteria bacterium RIFCSPLOWO2_01_FULL_37_12</name>
    <dbReference type="NCBI Taxonomy" id="1802056"/>
    <lineage>
        <taxon>Bacteria</taxon>
        <taxon>Candidatus Roizmaniibacteriota</taxon>
    </lineage>
</organism>
<dbReference type="Gene3D" id="1.10.287.130">
    <property type="match status" value="1"/>
</dbReference>
<evidence type="ECO:0000256" key="1">
    <source>
        <dbReference type="ARBA" id="ARBA00000085"/>
    </source>
</evidence>
<dbReference type="SMART" id="SM00387">
    <property type="entry name" value="HATPase_c"/>
    <property type="match status" value="1"/>
</dbReference>
<dbReference type="EC" id="2.7.13.3" evidence="2"/>
<evidence type="ECO:0000256" key="3">
    <source>
        <dbReference type="ARBA" id="ARBA00022553"/>
    </source>
</evidence>
<keyword evidence="4" id="KW-0808">Transferase</keyword>
<dbReference type="AlphaFoldDB" id="A0A1F7I9E4"/>
<dbReference type="GO" id="GO:0004721">
    <property type="term" value="F:phosphoprotein phosphatase activity"/>
    <property type="evidence" value="ECO:0007669"/>
    <property type="project" value="TreeGrafter"/>
</dbReference>
<evidence type="ECO:0000313" key="10">
    <source>
        <dbReference type="Proteomes" id="UP000177698"/>
    </source>
</evidence>
<evidence type="ECO:0000256" key="5">
    <source>
        <dbReference type="ARBA" id="ARBA00022777"/>
    </source>
</evidence>
<name>A0A1F7I9E4_9BACT</name>
<dbReference type="SMART" id="SM00388">
    <property type="entry name" value="HisKA"/>
    <property type="match status" value="1"/>
</dbReference>
<dbReference type="Gene3D" id="3.30.565.10">
    <property type="entry name" value="Histidine kinase-like ATPase, C-terminal domain"/>
    <property type="match status" value="1"/>
</dbReference>
<dbReference type="GO" id="GO:0005886">
    <property type="term" value="C:plasma membrane"/>
    <property type="evidence" value="ECO:0007669"/>
    <property type="project" value="TreeGrafter"/>
</dbReference>
<protein>
    <recommendedName>
        <fullName evidence="2">histidine kinase</fullName>
        <ecNumber evidence="2">2.7.13.3</ecNumber>
    </recommendedName>
</protein>
<feature type="transmembrane region" description="Helical" evidence="7">
    <location>
        <begin position="83"/>
        <end position="104"/>
    </location>
</feature>
<dbReference type="SUPFAM" id="SSF55874">
    <property type="entry name" value="ATPase domain of HSP90 chaperone/DNA topoisomerase II/histidine kinase"/>
    <property type="match status" value="1"/>
</dbReference>
<evidence type="ECO:0000313" key="9">
    <source>
        <dbReference type="EMBL" id="OGK39974.1"/>
    </source>
</evidence>
<gene>
    <name evidence="9" type="ORF">A2954_01760</name>
</gene>
<dbReference type="SUPFAM" id="SSF47384">
    <property type="entry name" value="Homodimeric domain of signal transducing histidine kinase"/>
    <property type="match status" value="1"/>
</dbReference>
<dbReference type="Pfam" id="PF00512">
    <property type="entry name" value="HisKA"/>
    <property type="match status" value="1"/>
</dbReference>
<evidence type="ECO:0000256" key="4">
    <source>
        <dbReference type="ARBA" id="ARBA00022679"/>
    </source>
</evidence>
<keyword evidence="3" id="KW-0597">Phosphoprotein</keyword>
<accession>A0A1F7I9E4</accession>
<dbReference type="FunFam" id="3.30.565.10:FF:000006">
    <property type="entry name" value="Sensor histidine kinase WalK"/>
    <property type="match status" value="1"/>
</dbReference>
<dbReference type="InterPro" id="IPR036097">
    <property type="entry name" value="HisK_dim/P_sf"/>
</dbReference>
<keyword evidence="7" id="KW-0472">Membrane</keyword>
<dbReference type="InterPro" id="IPR004358">
    <property type="entry name" value="Sig_transdc_His_kin-like_C"/>
</dbReference>
<keyword evidence="7" id="KW-1133">Transmembrane helix</keyword>
<dbReference type="InterPro" id="IPR036890">
    <property type="entry name" value="HATPase_C_sf"/>
</dbReference>
<comment type="caution">
    <text evidence="9">The sequence shown here is derived from an EMBL/GenBank/DDBJ whole genome shotgun (WGS) entry which is preliminary data.</text>
</comment>
<evidence type="ECO:0000256" key="2">
    <source>
        <dbReference type="ARBA" id="ARBA00012438"/>
    </source>
</evidence>
<dbReference type="CDD" id="cd00082">
    <property type="entry name" value="HisKA"/>
    <property type="match status" value="1"/>
</dbReference>
<dbReference type="Pfam" id="PF02518">
    <property type="entry name" value="HATPase_c"/>
    <property type="match status" value="1"/>
</dbReference>
<comment type="catalytic activity">
    <reaction evidence="1">
        <text>ATP + protein L-histidine = ADP + protein N-phospho-L-histidine.</text>
        <dbReference type="EC" id="2.7.13.3"/>
    </reaction>
</comment>
<keyword evidence="7" id="KW-0812">Transmembrane</keyword>
<proteinExistence type="predicted"/>
<feature type="transmembrane region" description="Helical" evidence="7">
    <location>
        <begin position="12"/>
        <end position="32"/>
    </location>
</feature>
<keyword evidence="5" id="KW-0418">Kinase</keyword>
<sequence>MFISARIKLTAWYLLIIMFISLFFSLVIYRVLTQEFERFERQHRFRIERQFNQDYFPPPGFRQRFTLRLDPELIKETKNRLKFMLIIINSGILVISGGLAYFLAGRTLRPIKDMVEEQNRFISDASHELRTPLTSLKTAMEVSLRDKNLSLMQAKKLISENVDEVNKLQSLSDQLLRLAQFEKPKGNLIFEKINLHQVVQTAVNKIRPIAKIKNISIKTKFQDRNIDISGHKESLVDLFVILLDNAVKYSPRASGVEIKTWSNDGSAQASVTDKGIGISKQDLPLIFDRFYRAETARSKNRAYGYGLGLSIAKKIINLHKGIINVKSEDKTGTIFTVQLPRIKK</sequence>
<dbReference type="InterPro" id="IPR003661">
    <property type="entry name" value="HisK_dim/P_dom"/>
</dbReference>
<dbReference type="Proteomes" id="UP000177698">
    <property type="component" value="Unassembled WGS sequence"/>
</dbReference>
<evidence type="ECO:0000256" key="7">
    <source>
        <dbReference type="SAM" id="Phobius"/>
    </source>
</evidence>
<keyword evidence="6" id="KW-0902">Two-component regulatory system</keyword>
<dbReference type="EMBL" id="MGAG01000032">
    <property type="protein sequence ID" value="OGK39974.1"/>
    <property type="molecule type" value="Genomic_DNA"/>
</dbReference>
<dbReference type="InterPro" id="IPR005467">
    <property type="entry name" value="His_kinase_dom"/>
</dbReference>
<dbReference type="PRINTS" id="PR00344">
    <property type="entry name" value="BCTRLSENSOR"/>
</dbReference>
<dbReference type="PANTHER" id="PTHR45453">
    <property type="entry name" value="PHOSPHATE REGULON SENSOR PROTEIN PHOR"/>
    <property type="match status" value="1"/>
</dbReference>
<reference evidence="9 10" key="1">
    <citation type="journal article" date="2016" name="Nat. Commun.">
        <title>Thousands of microbial genomes shed light on interconnected biogeochemical processes in an aquifer system.</title>
        <authorList>
            <person name="Anantharaman K."/>
            <person name="Brown C.T."/>
            <person name="Hug L.A."/>
            <person name="Sharon I."/>
            <person name="Castelle C.J."/>
            <person name="Probst A.J."/>
            <person name="Thomas B.C."/>
            <person name="Singh A."/>
            <person name="Wilkins M.J."/>
            <person name="Karaoz U."/>
            <person name="Brodie E.L."/>
            <person name="Williams K.H."/>
            <person name="Hubbard S.S."/>
            <person name="Banfield J.F."/>
        </authorList>
    </citation>
    <scope>NUCLEOTIDE SEQUENCE [LARGE SCALE GENOMIC DNA]</scope>
</reference>
<feature type="domain" description="Histidine kinase" evidence="8">
    <location>
        <begin position="124"/>
        <end position="343"/>
    </location>
</feature>
<evidence type="ECO:0000256" key="6">
    <source>
        <dbReference type="ARBA" id="ARBA00023012"/>
    </source>
</evidence>
<dbReference type="STRING" id="1802056.A2954_01760"/>
<dbReference type="PANTHER" id="PTHR45453:SF1">
    <property type="entry name" value="PHOSPHATE REGULON SENSOR PROTEIN PHOR"/>
    <property type="match status" value="1"/>
</dbReference>
<dbReference type="InterPro" id="IPR003594">
    <property type="entry name" value="HATPase_dom"/>
</dbReference>
<dbReference type="PROSITE" id="PS50109">
    <property type="entry name" value="HIS_KIN"/>
    <property type="match status" value="1"/>
</dbReference>
<dbReference type="GO" id="GO:0016036">
    <property type="term" value="P:cellular response to phosphate starvation"/>
    <property type="evidence" value="ECO:0007669"/>
    <property type="project" value="TreeGrafter"/>
</dbReference>
<evidence type="ECO:0000259" key="8">
    <source>
        <dbReference type="PROSITE" id="PS50109"/>
    </source>
</evidence>
<dbReference type="InterPro" id="IPR050351">
    <property type="entry name" value="BphY/WalK/GraS-like"/>
</dbReference>